<dbReference type="GO" id="GO:0045595">
    <property type="term" value="P:regulation of cell differentiation"/>
    <property type="evidence" value="ECO:0007669"/>
    <property type="project" value="UniProtKB-ARBA"/>
</dbReference>
<evidence type="ECO:0000256" key="2">
    <source>
        <dbReference type="ARBA" id="ARBA00006991"/>
    </source>
</evidence>
<dbReference type="FunFam" id="3.30.160.60:FF:000060">
    <property type="entry name" value="zinc finger protein 436"/>
    <property type="match status" value="1"/>
</dbReference>
<evidence type="ECO:0000313" key="16">
    <source>
        <dbReference type="Proteomes" id="UP001381693"/>
    </source>
</evidence>
<evidence type="ECO:0000256" key="10">
    <source>
        <dbReference type="ARBA" id="ARBA00023125"/>
    </source>
</evidence>
<keyword evidence="12" id="KW-0539">Nucleus</keyword>
<dbReference type="PANTHER" id="PTHR23235:SF120">
    <property type="entry name" value="KRUPPEL-LIKE FACTOR 15"/>
    <property type="match status" value="1"/>
</dbReference>
<keyword evidence="8" id="KW-0832">Ubl conjugation</keyword>
<evidence type="ECO:0000256" key="1">
    <source>
        <dbReference type="ARBA" id="ARBA00004123"/>
    </source>
</evidence>
<dbReference type="SMART" id="SM00355">
    <property type="entry name" value="ZnF_C2H2"/>
    <property type="match status" value="8"/>
</dbReference>
<evidence type="ECO:0000259" key="14">
    <source>
        <dbReference type="PROSITE" id="PS50157"/>
    </source>
</evidence>
<dbReference type="GO" id="GO:0005634">
    <property type="term" value="C:nucleus"/>
    <property type="evidence" value="ECO:0007669"/>
    <property type="project" value="UniProtKB-SubCell"/>
</dbReference>
<keyword evidence="6 13" id="KW-0863">Zinc-finger</keyword>
<dbReference type="Pfam" id="PF13912">
    <property type="entry name" value="zf-C2H2_6"/>
    <property type="match status" value="1"/>
</dbReference>
<dbReference type="GO" id="GO:0042802">
    <property type="term" value="F:identical protein binding"/>
    <property type="evidence" value="ECO:0007669"/>
    <property type="project" value="UniProtKB-ARBA"/>
</dbReference>
<evidence type="ECO:0000256" key="13">
    <source>
        <dbReference type="PROSITE-ProRule" id="PRU00042"/>
    </source>
</evidence>
<reference evidence="15 16" key="1">
    <citation type="submission" date="2023-11" db="EMBL/GenBank/DDBJ databases">
        <title>Halocaridina rubra genome assembly.</title>
        <authorList>
            <person name="Smith C."/>
        </authorList>
    </citation>
    <scope>NUCLEOTIDE SEQUENCE [LARGE SCALE GENOMIC DNA]</scope>
    <source>
        <strain evidence="15">EP-1</strain>
        <tissue evidence="15">Whole</tissue>
    </source>
</reference>
<evidence type="ECO:0000256" key="4">
    <source>
        <dbReference type="ARBA" id="ARBA00022723"/>
    </source>
</evidence>
<feature type="domain" description="C2H2-type" evidence="14">
    <location>
        <begin position="255"/>
        <end position="282"/>
    </location>
</feature>
<dbReference type="PROSITE" id="PS50157">
    <property type="entry name" value="ZINC_FINGER_C2H2_2"/>
    <property type="match status" value="8"/>
</dbReference>
<evidence type="ECO:0000256" key="6">
    <source>
        <dbReference type="ARBA" id="ARBA00022771"/>
    </source>
</evidence>
<feature type="domain" description="C2H2-type" evidence="14">
    <location>
        <begin position="33"/>
        <end position="61"/>
    </location>
</feature>
<evidence type="ECO:0000256" key="5">
    <source>
        <dbReference type="ARBA" id="ARBA00022737"/>
    </source>
</evidence>
<dbReference type="InterPro" id="IPR036236">
    <property type="entry name" value="Znf_C2H2_sf"/>
</dbReference>
<evidence type="ECO:0000256" key="7">
    <source>
        <dbReference type="ARBA" id="ARBA00022833"/>
    </source>
</evidence>
<dbReference type="FunFam" id="3.30.160.60:FF:000690">
    <property type="entry name" value="Zinc finger protein 354C"/>
    <property type="match status" value="1"/>
</dbReference>
<dbReference type="EMBL" id="JAXCGZ010017789">
    <property type="protein sequence ID" value="KAK7067725.1"/>
    <property type="molecule type" value="Genomic_DNA"/>
</dbReference>
<organism evidence="15 16">
    <name type="scientific">Halocaridina rubra</name>
    <name type="common">Hawaiian red shrimp</name>
    <dbReference type="NCBI Taxonomy" id="373956"/>
    <lineage>
        <taxon>Eukaryota</taxon>
        <taxon>Metazoa</taxon>
        <taxon>Ecdysozoa</taxon>
        <taxon>Arthropoda</taxon>
        <taxon>Crustacea</taxon>
        <taxon>Multicrustacea</taxon>
        <taxon>Malacostraca</taxon>
        <taxon>Eumalacostraca</taxon>
        <taxon>Eucarida</taxon>
        <taxon>Decapoda</taxon>
        <taxon>Pleocyemata</taxon>
        <taxon>Caridea</taxon>
        <taxon>Atyoidea</taxon>
        <taxon>Atyidae</taxon>
        <taxon>Halocaridina</taxon>
    </lineage>
</organism>
<feature type="non-terminal residue" evidence="15">
    <location>
        <position position="403"/>
    </location>
</feature>
<dbReference type="GO" id="GO:0003682">
    <property type="term" value="F:chromatin binding"/>
    <property type="evidence" value="ECO:0007669"/>
    <property type="project" value="UniProtKB-ARBA"/>
</dbReference>
<dbReference type="FunFam" id="3.30.160.60:FF:000624">
    <property type="entry name" value="zinc finger protein 697"/>
    <property type="match status" value="1"/>
</dbReference>
<dbReference type="GO" id="GO:0000978">
    <property type="term" value="F:RNA polymerase II cis-regulatory region sequence-specific DNA binding"/>
    <property type="evidence" value="ECO:0007669"/>
    <property type="project" value="TreeGrafter"/>
</dbReference>
<dbReference type="FunFam" id="3.30.160.60:FF:000508">
    <property type="entry name" value="Myeloid zinc finger 1"/>
    <property type="match status" value="1"/>
</dbReference>
<gene>
    <name evidence="15" type="ORF">SK128_024832</name>
</gene>
<dbReference type="FunFam" id="3.30.160.60:FF:001370">
    <property type="entry name" value="Zinc finger protein"/>
    <property type="match status" value="1"/>
</dbReference>
<evidence type="ECO:0000256" key="8">
    <source>
        <dbReference type="ARBA" id="ARBA00022843"/>
    </source>
</evidence>
<dbReference type="InterPro" id="IPR013087">
    <property type="entry name" value="Znf_C2H2_type"/>
</dbReference>
<accession>A0AAN8WK77</accession>
<feature type="domain" description="C2H2-type" evidence="14">
    <location>
        <begin position="311"/>
        <end position="338"/>
    </location>
</feature>
<comment type="subcellular location">
    <subcellularLocation>
        <location evidence="1">Nucleus</location>
    </subcellularLocation>
</comment>
<keyword evidence="10" id="KW-0238">DNA-binding</keyword>
<keyword evidence="9" id="KW-0805">Transcription regulation</keyword>
<sequence>MAKVYSCKECAKSFAKYNELRRHNKLHTGEHSFVCDVCGLGFIDNNRLLIHVSRSHTGLKPFECSVCSKSFTRSSDLNRHVKIHDKEKLDDLLLDEILECTISENETALRNSPNNSSIIDEEQNVLSQDLMECSDIFEDMQKNCDIDHFMAMLGNSVFSECESIEYDETEVEFRKETCNFVETILKNTDSVDDLLINSNVQTQCPEQSIAHTPSAEDITLLSVEEKETVPKRDYKHKRNKQKFYSQDKSDVENGLECEYCGKSFTKSFPFKRHVRIHTGERPFMCHLCGAAFIENSKLKKHLKRHTGERPFVCEMCSKTFVTYGDLSIHKKIHLGVRKFICDTCNKRFLNKADLTRHIRIHTGERPFACVVCGASFAEKGNLKKHTEIHRGKRYASSTLNEKL</sequence>
<comment type="similarity">
    <text evidence="2">Belongs to the krueppel C2H2-type zinc-finger protein family.</text>
</comment>
<dbReference type="GO" id="GO:0008270">
    <property type="term" value="F:zinc ion binding"/>
    <property type="evidence" value="ECO:0007669"/>
    <property type="project" value="UniProtKB-KW"/>
</dbReference>
<dbReference type="Gene3D" id="3.30.160.60">
    <property type="entry name" value="Classic Zinc Finger"/>
    <property type="match status" value="8"/>
</dbReference>
<evidence type="ECO:0000256" key="9">
    <source>
        <dbReference type="ARBA" id="ARBA00023015"/>
    </source>
</evidence>
<keyword evidence="3" id="KW-1017">Isopeptide bond</keyword>
<name>A0AAN8WK77_HALRR</name>
<feature type="domain" description="C2H2-type" evidence="14">
    <location>
        <begin position="5"/>
        <end position="32"/>
    </location>
</feature>
<dbReference type="AlphaFoldDB" id="A0AAN8WK77"/>
<dbReference type="PROSITE" id="PS00028">
    <property type="entry name" value="ZINC_FINGER_C2H2_1"/>
    <property type="match status" value="8"/>
</dbReference>
<keyword evidence="5" id="KW-0677">Repeat</keyword>
<dbReference type="FunFam" id="3.30.160.60:FF:000100">
    <property type="entry name" value="Zinc finger 45-like"/>
    <property type="match status" value="1"/>
</dbReference>
<dbReference type="PANTHER" id="PTHR23235">
    <property type="entry name" value="KRUEPPEL-LIKE TRANSCRIPTION FACTOR"/>
    <property type="match status" value="1"/>
</dbReference>
<keyword evidence="4" id="KW-0479">Metal-binding</keyword>
<evidence type="ECO:0000313" key="15">
    <source>
        <dbReference type="EMBL" id="KAK7067725.1"/>
    </source>
</evidence>
<dbReference type="GO" id="GO:0000981">
    <property type="term" value="F:DNA-binding transcription factor activity, RNA polymerase II-specific"/>
    <property type="evidence" value="ECO:0007669"/>
    <property type="project" value="TreeGrafter"/>
</dbReference>
<evidence type="ECO:0000256" key="11">
    <source>
        <dbReference type="ARBA" id="ARBA00023163"/>
    </source>
</evidence>
<dbReference type="Pfam" id="PF00096">
    <property type="entry name" value="zf-C2H2"/>
    <property type="match status" value="6"/>
</dbReference>
<keyword evidence="16" id="KW-1185">Reference proteome</keyword>
<keyword evidence="7" id="KW-0862">Zinc</keyword>
<dbReference type="GO" id="GO:0048598">
    <property type="term" value="P:embryonic morphogenesis"/>
    <property type="evidence" value="ECO:0007669"/>
    <property type="project" value="UniProtKB-ARBA"/>
</dbReference>
<evidence type="ECO:0000256" key="12">
    <source>
        <dbReference type="ARBA" id="ARBA00023242"/>
    </source>
</evidence>
<proteinExistence type="inferred from homology"/>
<dbReference type="Proteomes" id="UP001381693">
    <property type="component" value="Unassembled WGS sequence"/>
</dbReference>
<keyword evidence="11" id="KW-0804">Transcription</keyword>
<dbReference type="SUPFAM" id="SSF57667">
    <property type="entry name" value="beta-beta-alpha zinc fingers"/>
    <property type="match status" value="5"/>
</dbReference>
<feature type="domain" description="C2H2-type" evidence="14">
    <location>
        <begin position="62"/>
        <end position="89"/>
    </location>
</feature>
<feature type="domain" description="C2H2-type" evidence="14">
    <location>
        <begin position="367"/>
        <end position="394"/>
    </location>
</feature>
<evidence type="ECO:0000256" key="3">
    <source>
        <dbReference type="ARBA" id="ARBA00022499"/>
    </source>
</evidence>
<feature type="domain" description="C2H2-type" evidence="14">
    <location>
        <begin position="283"/>
        <end position="310"/>
    </location>
</feature>
<dbReference type="FunFam" id="3.30.160.60:FF:000912">
    <property type="entry name" value="Zinc finger protein 660"/>
    <property type="match status" value="1"/>
</dbReference>
<protein>
    <recommendedName>
        <fullName evidence="14">C2H2-type domain-containing protein</fullName>
    </recommendedName>
</protein>
<dbReference type="GO" id="GO:0000122">
    <property type="term" value="P:negative regulation of transcription by RNA polymerase II"/>
    <property type="evidence" value="ECO:0007669"/>
    <property type="project" value="UniProtKB-ARBA"/>
</dbReference>
<feature type="domain" description="C2H2-type" evidence="14">
    <location>
        <begin position="339"/>
        <end position="366"/>
    </location>
</feature>
<comment type="caution">
    <text evidence="15">The sequence shown here is derived from an EMBL/GenBank/DDBJ whole genome shotgun (WGS) entry which is preliminary data.</text>
</comment>